<keyword evidence="1" id="KW-1133">Transmembrane helix</keyword>
<proteinExistence type="predicted"/>
<dbReference type="AlphaFoldDB" id="A0A0V0ZUU2"/>
<dbReference type="EMBL" id="JYDQ01000080">
    <property type="protein sequence ID" value="KRY16341.1"/>
    <property type="molecule type" value="Genomic_DNA"/>
</dbReference>
<reference evidence="2 3" key="1">
    <citation type="submission" date="2015-01" db="EMBL/GenBank/DDBJ databases">
        <title>Evolution of Trichinella species and genotypes.</title>
        <authorList>
            <person name="Korhonen P.K."/>
            <person name="Edoardo P."/>
            <person name="Giuseppe L.R."/>
            <person name="Gasser R.B."/>
        </authorList>
    </citation>
    <scope>NUCLEOTIDE SEQUENCE [LARGE SCALE GENOMIC DNA]</scope>
    <source>
        <strain evidence="2">ISS2496</strain>
    </source>
</reference>
<keyword evidence="1" id="KW-0472">Membrane</keyword>
<sequence length="105" mass="11679">MNILVSNRARLTLQAKIASVEKSFSLFSLFCIVALASFFFRCLIFFLLVSSASFFSFSRAASYDSLVPPLALPLKKEDAGVAHLSVSWILLQYTVPHLTIECQTI</sequence>
<keyword evidence="1" id="KW-0812">Transmembrane</keyword>
<accession>A0A0V0ZUU2</accession>
<evidence type="ECO:0000313" key="3">
    <source>
        <dbReference type="Proteomes" id="UP000054783"/>
    </source>
</evidence>
<dbReference type="Proteomes" id="UP000054783">
    <property type="component" value="Unassembled WGS sequence"/>
</dbReference>
<protein>
    <submittedName>
        <fullName evidence="2">Uncharacterized protein</fullName>
    </submittedName>
</protein>
<evidence type="ECO:0000256" key="1">
    <source>
        <dbReference type="SAM" id="Phobius"/>
    </source>
</evidence>
<gene>
    <name evidence="2" type="ORF">T12_16142</name>
</gene>
<feature type="transmembrane region" description="Helical" evidence="1">
    <location>
        <begin position="26"/>
        <end position="49"/>
    </location>
</feature>
<keyword evidence="3" id="KW-1185">Reference proteome</keyword>
<name>A0A0V0ZUU2_9BILA</name>
<comment type="caution">
    <text evidence="2">The sequence shown here is derived from an EMBL/GenBank/DDBJ whole genome shotgun (WGS) entry which is preliminary data.</text>
</comment>
<evidence type="ECO:0000313" key="2">
    <source>
        <dbReference type="EMBL" id="KRY16341.1"/>
    </source>
</evidence>
<organism evidence="2 3">
    <name type="scientific">Trichinella patagoniensis</name>
    <dbReference type="NCBI Taxonomy" id="990121"/>
    <lineage>
        <taxon>Eukaryota</taxon>
        <taxon>Metazoa</taxon>
        <taxon>Ecdysozoa</taxon>
        <taxon>Nematoda</taxon>
        <taxon>Enoplea</taxon>
        <taxon>Dorylaimia</taxon>
        <taxon>Trichinellida</taxon>
        <taxon>Trichinellidae</taxon>
        <taxon>Trichinella</taxon>
    </lineage>
</organism>